<evidence type="ECO:0000259" key="13">
    <source>
        <dbReference type="Pfam" id="PF00593"/>
    </source>
</evidence>
<dbReference type="InterPro" id="IPR012910">
    <property type="entry name" value="Plug_dom"/>
</dbReference>
<feature type="domain" description="TonB-dependent receptor-like beta-barrel" evidence="13">
    <location>
        <begin position="173"/>
        <end position="565"/>
    </location>
</feature>
<proteinExistence type="inferred from homology"/>
<evidence type="ECO:0000259" key="14">
    <source>
        <dbReference type="Pfam" id="PF07715"/>
    </source>
</evidence>
<comment type="similarity">
    <text evidence="10 11">Belongs to the TonB-dependent receptor family.</text>
</comment>
<name>A0A1I0A6V1_9GAMM</name>
<organism evidence="15 16">
    <name type="scientific">Marinobacter segnicrescens</name>
    <dbReference type="NCBI Taxonomy" id="430453"/>
    <lineage>
        <taxon>Bacteria</taxon>
        <taxon>Pseudomonadati</taxon>
        <taxon>Pseudomonadota</taxon>
        <taxon>Gammaproteobacteria</taxon>
        <taxon>Pseudomonadales</taxon>
        <taxon>Marinobacteraceae</taxon>
        <taxon>Marinobacter</taxon>
    </lineage>
</organism>
<gene>
    <name evidence="15" type="ORF">SAMN04487962_102220</name>
</gene>
<evidence type="ECO:0000256" key="12">
    <source>
        <dbReference type="SAM" id="SignalP"/>
    </source>
</evidence>
<dbReference type="InterPro" id="IPR036942">
    <property type="entry name" value="Beta-barrel_TonB_sf"/>
</dbReference>
<evidence type="ECO:0000256" key="1">
    <source>
        <dbReference type="ARBA" id="ARBA00004571"/>
    </source>
</evidence>
<dbReference type="Pfam" id="PF07715">
    <property type="entry name" value="Plug"/>
    <property type="match status" value="1"/>
</dbReference>
<reference evidence="16" key="1">
    <citation type="submission" date="2016-10" db="EMBL/GenBank/DDBJ databases">
        <authorList>
            <person name="Varghese N."/>
            <person name="Submissions S."/>
        </authorList>
    </citation>
    <scope>NUCLEOTIDE SEQUENCE [LARGE SCALE GENOMIC DNA]</scope>
    <source>
        <strain evidence="16">CGMCC 1.6489</strain>
    </source>
</reference>
<evidence type="ECO:0000256" key="2">
    <source>
        <dbReference type="ARBA" id="ARBA00022448"/>
    </source>
</evidence>
<dbReference type="Pfam" id="PF00593">
    <property type="entry name" value="TonB_dep_Rec_b-barrel"/>
    <property type="match status" value="1"/>
</dbReference>
<dbReference type="GO" id="GO:0009279">
    <property type="term" value="C:cell outer membrane"/>
    <property type="evidence" value="ECO:0007669"/>
    <property type="project" value="UniProtKB-SubCell"/>
</dbReference>
<dbReference type="GO" id="GO:0015889">
    <property type="term" value="P:cobalamin transport"/>
    <property type="evidence" value="ECO:0007669"/>
    <property type="project" value="TreeGrafter"/>
</dbReference>
<dbReference type="SUPFAM" id="SSF56935">
    <property type="entry name" value="Porins"/>
    <property type="match status" value="1"/>
</dbReference>
<dbReference type="Gene3D" id="2.170.130.10">
    <property type="entry name" value="TonB-dependent receptor, plug domain"/>
    <property type="match status" value="1"/>
</dbReference>
<dbReference type="InterPro" id="IPR039426">
    <property type="entry name" value="TonB-dep_rcpt-like"/>
</dbReference>
<keyword evidence="7 11" id="KW-0798">TonB box</keyword>
<keyword evidence="9 10" id="KW-0998">Cell outer membrane</keyword>
<keyword evidence="3 10" id="KW-1134">Transmembrane beta strand</keyword>
<dbReference type="STRING" id="430453.SAMN04487962_102220"/>
<dbReference type="InterPro" id="IPR037066">
    <property type="entry name" value="Plug_dom_sf"/>
</dbReference>
<evidence type="ECO:0000313" key="15">
    <source>
        <dbReference type="EMBL" id="SES89426.1"/>
    </source>
</evidence>
<keyword evidence="8 10" id="KW-0472">Membrane</keyword>
<dbReference type="InterPro" id="IPR000531">
    <property type="entry name" value="Beta-barrel_TonB"/>
</dbReference>
<sequence>MLKVPVFVAGASLLAPSLNAFAQSETDTEPMDPIVVTATLGPKTVGESLSSVTTIEEAEIRQQQPKDFQDVIVSRPGIAISANGSLGKNATVLIRGHESDGTVLLVNGIRIRSVTSGSPAWHYLPPQLINRVEIVRGSRSSLYGADAMGGVVQAYTAPEGEGSKGWVEVGAGNLDTQNYTLGLSSVEENSSLGVGINRFRTDGAPVVENGDDKSYDNTSGSFNASHEFSNGVRAYMTYLGAEGRSEYEGGYNDYLFQVAGVGVDFPLTDHWRASLQFSDARDELDDVSAFPGEYNTNTRTSRLENWFTVGTHEFVLGAETMTDQLDSTQSFTEDKRGNDAYFGQALFNFGPSELHLSARSDDNDAFGTHETWGASYGYRIDSSHRLRASVGTAFKVPTFLDLYAPPAWGGNPDLEPEESTSYEIGMEGNYGNWFWDVALYQSDVDQLIIFDNTQFRSLNVKEARLRGIEVSAGWQNSDWTVRAGASAGDYEDREDGSTLIRRPEQTVRLDVDRHFDDWYVGTTLRAESHRYSYERKRIPGYGNWDLRTGVNLADQWSVKLTVDNVLDEEHRLAQYSGDQYFISAGRTAMLSVRYDFLQ</sequence>
<keyword evidence="5 12" id="KW-0732">Signal</keyword>
<feature type="signal peptide" evidence="12">
    <location>
        <begin position="1"/>
        <end position="22"/>
    </location>
</feature>
<evidence type="ECO:0000256" key="7">
    <source>
        <dbReference type="ARBA" id="ARBA00023077"/>
    </source>
</evidence>
<dbReference type="AlphaFoldDB" id="A0A1I0A6V1"/>
<keyword evidence="16" id="KW-1185">Reference proteome</keyword>
<evidence type="ECO:0000256" key="9">
    <source>
        <dbReference type="ARBA" id="ARBA00023237"/>
    </source>
</evidence>
<dbReference type="Gene3D" id="2.40.170.20">
    <property type="entry name" value="TonB-dependent receptor, beta-barrel domain"/>
    <property type="match status" value="1"/>
</dbReference>
<protein>
    <submittedName>
        <fullName evidence="15">Vitamin B12 transporter</fullName>
    </submittedName>
</protein>
<keyword evidence="6" id="KW-0406">Ion transport</keyword>
<evidence type="ECO:0000256" key="11">
    <source>
        <dbReference type="RuleBase" id="RU003357"/>
    </source>
</evidence>
<dbReference type="CDD" id="cd01347">
    <property type="entry name" value="ligand_gated_channel"/>
    <property type="match status" value="1"/>
</dbReference>
<dbReference type="PROSITE" id="PS52016">
    <property type="entry name" value="TONB_DEPENDENT_REC_3"/>
    <property type="match status" value="1"/>
</dbReference>
<dbReference type="PANTHER" id="PTHR30069:SF53">
    <property type="entry name" value="COLICIN I RECEPTOR-RELATED"/>
    <property type="match status" value="1"/>
</dbReference>
<dbReference type="GO" id="GO:0006811">
    <property type="term" value="P:monoatomic ion transport"/>
    <property type="evidence" value="ECO:0007669"/>
    <property type="project" value="UniProtKB-KW"/>
</dbReference>
<accession>A0A1I0A6V1</accession>
<dbReference type="Proteomes" id="UP000198762">
    <property type="component" value="Unassembled WGS sequence"/>
</dbReference>
<keyword evidence="4 10" id="KW-0812">Transmembrane</keyword>
<evidence type="ECO:0000256" key="4">
    <source>
        <dbReference type="ARBA" id="ARBA00022692"/>
    </source>
</evidence>
<evidence type="ECO:0000256" key="6">
    <source>
        <dbReference type="ARBA" id="ARBA00023065"/>
    </source>
</evidence>
<comment type="subcellular location">
    <subcellularLocation>
        <location evidence="1 10">Cell outer membrane</location>
        <topology evidence="1 10">Multi-pass membrane protein</topology>
    </subcellularLocation>
</comment>
<keyword evidence="2 10" id="KW-0813">Transport</keyword>
<evidence type="ECO:0000256" key="8">
    <source>
        <dbReference type="ARBA" id="ARBA00023136"/>
    </source>
</evidence>
<evidence type="ECO:0000313" key="16">
    <source>
        <dbReference type="Proteomes" id="UP000198762"/>
    </source>
</evidence>
<dbReference type="PANTHER" id="PTHR30069">
    <property type="entry name" value="TONB-DEPENDENT OUTER MEMBRANE RECEPTOR"/>
    <property type="match status" value="1"/>
</dbReference>
<feature type="chain" id="PRO_5011503461" evidence="12">
    <location>
        <begin position="23"/>
        <end position="598"/>
    </location>
</feature>
<evidence type="ECO:0000256" key="5">
    <source>
        <dbReference type="ARBA" id="ARBA00022729"/>
    </source>
</evidence>
<dbReference type="EMBL" id="FOHZ01000002">
    <property type="protein sequence ID" value="SES89426.1"/>
    <property type="molecule type" value="Genomic_DNA"/>
</dbReference>
<evidence type="ECO:0000256" key="10">
    <source>
        <dbReference type="PROSITE-ProRule" id="PRU01360"/>
    </source>
</evidence>
<feature type="domain" description="TonB-dependent receptor plug" evidence="14">
    <location>
        <begin position="47"/>
        <end position="151"/>
    </location>
</feature>
<evidence type="ECO:0000256" key="3">
    <source>
        <dbReference type="ARBA" id="ARBA00022452"/>
    </source>
</evidence>
<dbReference type="RefSeq" id="WP_177185981.1">
    <property type="nucleotide sequence ID" value="NZ_FOHZ01000002.1"/>
</dbReference>